<keyword evidence="2" id="KW-0249">Electron transport</keyword>
<dbReference type="InterPro" id="IPR002109">
    <property type="entry name" value="Glutaredoxin"/>
</dbReference>
<accession>A0A8C5LYS4</accession>
<dbReference type="PROSITE" id="PS51354">
    <property type="entry name" value="GLUTAREDOXIN_2"/>
    <property type="match status" value="1"/>
</dbReference>
<dbReference type="InterPro" id="IPR036249">
    <property type="entry name" value="Thioredoxin-like_sf"/>
</dbReference>
<dbReference type="Pfam" id="PF00462">
    <property type="entry name" value="Glutaredoxin"/>
    <property type="match status" value="1"/>
</dbReference>
<dbReference type="PANTHER" id="PTHR46185">
    <property type="entry name" value="GLUTAREDOXIN-1"/>
    <property type="match status" value="1"/>
</dbReference>
<reference evidence="4" key="2">
    <citation type="submission" date="2025-09" db="UniProtKB">
        <authorList>
            <consortium name="Ensembl"/>
        </authorList>
    </citation>
    <scope>IDENTIFICATION</scope>
</reference>
<keyword evidence="1" id="KW-0813">Transport</keyword>
<dbReference type="InterPro" id="IPR011899">
    <property type="entry name" value="Glutaredoxin_euk/vir"/>
</dbReference>
<proteinExistence type="predicted"/>
<sequence>MAERVVDGKIKLGKVSVFIKKGCPYCSRSMEIFQKFSFKPGQLEVIDISDLKDMDKIQDYLLEKTGQRTVPRIFFGKESIGGCSELLSLESSGKLEEKLKASGAIQ</sequence>
<feature type="domain" description="Glutaredoxin" evidence="3">
    <location>
        <begin position="15"/>
        <end position="80"/>
    </location>
</feature>
<dbReference type="GeneTree" id="ENSGT00900000141068"/>
<dbReference type="CDD" id="cd03419">
    <property type="entry name" value="GRX_GRXh_1_2_like"/>
    <property type="match status" value="1"/>
</dbReference>
<dbReference type="Ensembl" id="ENSLLET00000007331.1">
    <property type="protein sequence ID" value="ENSLLEP00000007041.1"/>
    <property type="gene ID" value="ENSLLEG00000004456.1"/>
</dbReference>
<dbReference type="GO" id="GO:0005739">
    <property type="term" value="C:mitochondrion"/>
    <property type="evidence" value="ECO:0007669"/>
    <property type="project" value="TreeGrafter"/>
</dbReference>
<dbReference type="PANTHER" id="PTHR46185:SF1">
    <property type="entry name" value="GLUTAREDOXIN-1"/>
    <property type="match status" value="1"/>
</dbReference>
<reference evidence="4" key="1">
    <citation type="submission" date="2025-08" db="UniProtKB">
        <authorList>
            <consortium name="Ensembl"/>
        </authorList>
    </citation>
    <scope>IDENTIFICATION</scope>
</reference>
<protein>
    <submittedName>
        <fullName evidence="4">Glutaredoxin</fullName>
    </submittedName>
</protein>
<name>A0A8C5LYS4_9ANUR</name>
<dbReference type="InterPro" id="IPR014025">
    <property type="entry name" value="Glutaredoxin_subgr"/>
</dbReference>
<evidence type="ECO:0000313" key="4">
    <source>
        <dbReference type="Ensembl" id="ENSLLEP00000007041.1"/>
    </source>
</evidence>
<evidence type="ECO:0000313" key="5">
    <source>
        <dbReference type="Proteomes" id="UP000694569"/>
    </source>
</evidence>
<dbReference type="Gene3D" id="3.40.30.10">
    <property type="entry name" value="Glutaredoxin"/>
    <property type="match status" value="1"/>
</dbReference>
<dbReference type="OrthoDB" id="418495at2759"/>
<keyword evidence="5" id="KW-1185">Reference proteome</keyword>
<evidence type="ECO:0000259" key="3">
    <source>
        <dbReference type="Pfam" id="PF00462"/>
    </source>
</evidence>
<dbReference type="AlphaFoldDB" id="A0A8C5LYS4"/>
<evidence type="ECO:0000256" key="2">
    <source>
        <dbReference type="ARBA" id="ARBA00022982"/>
    </source>
</evidence>
<dbReference type="NCBIfam" id="TIGR02180">
    <property type="entry name" value="GRX_euk"/>
    <property type="match status" value="1"/>
</dbReference>
<evidence type="ECO:0000256" key="1">
    <source>
        <dbReference type="ARBA" id="ARBA00022448"/>
    </source>
</evidence>
<dbReference type="PRINTS" id="PR00160">
    <property type="entry name" value="GLUTAREDOXIN"/>
</dbReference>
<organism evidence="4 5">
    <name type="scientific">Leptobrachium leishanense</name>
    <name type="common">Leishan spiny toad</name>
    <dbReference type="NCBI Taxonomy" id="445787"/>
    <lineage>
        <taxon>Eukaryota</taxon>
        <taxon>Metazoa</taxon>
        <taxon>Chordata</taxon>
        <taxon>Craniata</taxon>
        <taxon>Vertebrata</taxon>
        <taxon>Euteleostomi</taxon>
        <taxon>Amphibia</taxon>
        <taxon>Batrachia</taxon>
        <taxon>Anura</taxon>
        <taxon>Pelobatoidea</taxon>
        <taxon>Megophryidae</taxon>
        <taxon>Leptobrachium</taxon>
    </lineage>
</organism>
<dbReference type="GO" id="GO:0015038">
    <property type="term" value="F:glutathione disulfide oxidoreductase activity"/>
    <property type="evidence" value="ECO:0007669"/>
    <property type="project" value="TreeGrafter"/>
</dbReference>
<dbReference type="SUPFAM" id="SSF52833">
    <property type="entry name" value="Thioredoxin-like"/>
    <property type="match status" value="1"/>
</dbReference>
<dbReference type="Proteomes" id="UP000694569">
    <property type="component" value="Unplaced"/>
</dbReference>
<dbReference type="InterPro" id="IPR047185">
    <property type="entry name" value="GLRX1"/>
</dbReference>